<feature type="binding site" evidence="9">
    <location>
        <begin position="37"/>
        <end position="38"/>
    </location>
    <ligand>
        <name>4-CDP-2-C-methyl-D-erythritol 2-phosphate</name>
        <dbReference type="ChEBI" id="CHEBI:57919"/>
    </ligand>
</feature>
<comment type="catalytic activity">
    <reaction evidence="1 9 10">
        <text>4-CDP-2-C-methyl-D-erythritol 2-phosphate = 2-C-methyl-D-erythritol 2,4-cyclic diphosphate + CMP</text>
        <dbReference type="Rhea" id="RHEA:23864"/>
        <dbReference type="ChEBI" id="CHEBI:57919"/>
        <dbReference type="ChEBI" id="CHEBI:58483"/>
        <dbReference type="ChEBI" id="CHEBI:60377"/>
        <dbReference type="EC" id="4.6.1.12"/>
    </reaction>
</comment>
<evidence type="ECO:0000313" key="12">
    <source>
        <dbReference type="EMBL" id="TCT26215.1"/>
    </source>
</evidence>
<accession>A0A4R3NAF2</accession>
<sequence>MTDIRIGQGFDVHAFGAGDHVMLGGVRIPHDRGVLAHSDGDVALHALCDAMLGALALGDIGRHFPPSDARWKDADSRAFVRHCDALLRARGWRVGNCDITVVCEAPKVGPHAQAMREAIAADLGIDTDAVSVKATTSERLGFTGRGEGIAAQAVCLLVRA</sequence>
<comment type="caution">
    <text evidence="9">Lacks conserved residue(s) required for the propagation of feature annotation.</text>
</comment>
<feature type="site" description="Transition state stabilizer" evidence="9">
    <location>
        <position position="37"/>
    </location>
</feature>
<dbReference type="PROSITE" id="PS01350">
    <property type="entry name" value="ISPF"/>
    <property type="match status" value="1"/>
</dbReference>
<dbReference type="EC" id="4.6.1.12" evidence="5 9"/>
<dbReference type="HAMAP" id="MF_00107">
    <property type="entry name" value="IspF"/>
    <property type="match status" value="1"/>
</dbReference>
<evidence type="ECO:0000256" key="7">
    <source>
        <dbReference type="ARBA" id="ARBA00023229"/>
    </source>
</evidence>
<dbReference type="Pfam" id="PF02542">
    <property type="entry name" value="YgbB"/>
    <property type="match status" value="1"/>
</dbReference>
<dbReference type="InterPro" id="IPR036571">
    <property type="entry name" value="MECDP_synthase_sf"/>
</dbReference>
<comment type="similarity">
    <text evidence="3 9 10">Belongs to the IspF family.</text>
</comment>
<dbReference type="NCBIfam" id="TIGR00151">
    <property type="entry name" value="ispF"/>
    <property type="match status" value="1"/>
</dbReference>
<feature type="binding site" evidence="9">
    <location>
        <position position="45"/>
    </location>
    <ligand>
        <name>a divalent metal cation</name>
        <dbReference type="ChEBI" id="CHEBI:60240"/>
    </ligand>
</feature>
<feature type="binding site" evidence="9">
    <location>
        <position position="11"/>
    </location>
    <ligand>
        <name>a divalent metal cation</name>
        <dbReference type="ChEBI" id="CHEBI:60240"/>
    </ligand>
</feature>
<protein>
    <recommendedName>
        <fullName evidence="5 9">2-C-methyl-D-erythritol 2,4-cyclodiphosphate synthase</fullName>
        <shortName evidence="9">MECDP-synthase</shortName>
        <shortName evidence="9">MECPP-synthase</shortName>
        <shortName evidence="9">MECPS</shortName>
        <ecNumber evidence="5 9">4.6.1.12</ecNumber>
    </recommendedName>
</protein>
<dbReference type="GO" id="GO:0008685">
    <property type="term" value="F:2-C-methyl-D-erythritol 2,4-cyclodiphosphate synthase activity"/>
    <property type="evidence" value="ECO:0007669"/>
    <property type="project" value="UniProtKB-UniRule"/>
</dbReference>
<evidence type="ECO:0000256" key="8">
    <source>
        <dbReference type="ARBA" id="ARBA00023239"/>
    </source>
</evidence>
<comment type="function">
    <text evidence="9">Involved in the biosynthesis of isopentenyl diphosphate (IPP) and dimethylallyl diphosphate (DMAPP), two major building blocks of isoprenoid compounds. Catalyzes the conversion of 4-diphosphocytidyl-2-C-methyl-D-erythritol 2-phosphate (CDP-ME2P) to 2-C-methyl-D-erythritol 2,4-cyclodiphosphate (ME-CPP) with a corresponding release of cytidine 5-monophosphate (CMP).</text>
</comment>
<comment type="caution">
    <text evidence="12">The sequence shown here is derived from an EMBL/GenBank/DDBJ whole genome shotgun (WGS) entry which is preliminary data.</text>
</comment>
<dbReference type="InterPro" id="IPR003526">
    <property type="entry name" value="MECDP_synthase"/>
</dbReference>
<dbReference type="OrthoDB" id="9804336at2"/>
<evidence type="ECO:0000259" key="11">
    <source>
        <dbReference type="Pfam" id="PF02542"/>
    </source>
</evidence>
<organism evidence="12 13">
    <name type="scientific">Thermomonas haemolytica</name>
    <dbReference type="NCBI Taxonomy" id="141949"/>
    <lineage>
        <taxon>Bacteria</taxon>
        <taxon>Pseudomonadati</taxon>
        <taxon>Pseudomonadota</taxon>
        <taxon>Gammaproteobacteria</taxon>
        <taxon>Lysobacterales</taxon>
        <taxon>Lysobacteraceae</taxon>
        <taxon>Thermomonas</taxon>
    </lineage>
</organism>
<dbReference type="PANTHER" id="PTHR43181">
    <property type="entry name" value="2-C-METHYL-D-ERYTHRITOL 2,4-CYCLODIPHOSPHATE SYNTHASE, CHLOROPLASTIC"/>
    <property type="match status" value="1"/>
</dbReference>
<evidence type="ECO:0000256" key="9">
    <source>
        <dbReference type="HAMAP-Rule" id="MF_00107"/>
    </source>
</evidence>
<dbReference type="InterPro" id="IPR020555">
    <property type="entry name" value="MECDP_synthase_CS"/>
</dbReference>
<evidence type="ECO:0000256" key="1">
    <source>
        <dbReference type="ARBA" id="ARBA00000200"/>
    </source>
</evidence>
<dbReference type="CDD" id="cd00554">
    <property type="entry name" value="MECDP_synthase"/>
    <property type="match status" value="1"/>
</dbReference>
<dbReference type="PANTHER" id="PTHR43181:SF1">
    <property type="entry name" value="2-C-METHYL-D-ERYTHRITOL 2,4-CYCLODIPHOSPHATE SYNTHASE, CHLOROPLASTIC"/>
    <property type="match status" value="1"/>
</dbReference>
<feature type="binding site" evidence="9">
    <location>
        <begin position="135"/>
        <end position="138"/>
    </location>
    <ligand>
        <name>4-CDP-2-C-methyl-D-erythritol 2-phosphate</name>
        <dbReference type="ChEBI" id="CHEBI:57919"/>
    </ligand>
</feature>
<gene>
    <name evidence="9" type="primary">ispF</name>
    <name evidence="12" type="ORF">EDC34_101543</name>
</gene>
<evidence type="ECO:0000256" key="4">
    <source>
        <dbReference type="ARBA" id="ARBA00011233"/>
    </source>
</evidence>
<keyword evidence="13" id="KW-1185">Reference proteome</keyword>
<dbReference type="FunFam" id="3.30.1330.50:FF:000001">
    <property type="entry name" value="2-C-methyl-D-erythritol 2,4-cyclodiphosphate synthase"/>
    <property type="match status" value="1"/>
</dbReference>
<reference evidence="12 13" key="1">
    <citation type="submission" date="2019-03" db="EMBL/GenBank/DDBJ databases">
        <title>Genomic Encyclopedia of Type Strains, Phase IV (KMG-IV): sequencing the most valuable type-strain genomes for metagenomic binning, comparative biology and taxonomic classification.</title>
        <authorList>
            <person name="Goeker M."/>
        </authorList>
    </citation>
    <scope>NUCLEOTIDE SEQUENCE [LARGE SCALE GENOMIC DNA]</scope>
    <source>
        <strain evidence="12 13">DSM 13605</strain>
    </source>
</reference>
<dbReference type="SUPFAM" id="SSF69765">
    <property type="entry name" value="IpsF-like"/>
    <property type="match status" value="1"/>
</dbReference>
<keyword evidence="7 9" id="KW-0414">Isoprene biosynthesis</keyword>
<evidence type="ECO:0000313" key="13">
    <source>
        <dbReference type="Proteomes" id="UP000295414"/>
    </source>
</evidence>
<dbReference type="RefSeq" id="WP_114960109.1">
    <property type="nucleotide sequence ID" value="NZ_MSZW01000017.1"/>
</dbReference>
<dbReference type="GO" id="GO:0016114">
    <property type="term" value="P:terpenoid biosynthetic process"/>
    <property type="evidence" value="ECO:0007669"/>
    <property type="project" value="InterPro"/>
</dbReference>
<keyword evidence="8 9" id="KW-0456">Lyase</keyword>
<evidence type="ECO:0000256" key="3">
    <source>
        <dbReference type="ARBA" id="ARBA00008480"/>
    </source>
</evidence>
<feature type="domain" description="2-C-methyl-D-erythritol 2,4-cyclodiphosphate synthase" evidence="11">
    <location>
        <begin position="4"/>
        <end position="157"/>
    </location>
</feature>
<keyword evidence="6 9" id="KW-0479">Metal-binding</keyword>
<dbReference type="EMBL" id="SMAP01000001">
    <property type="protein sequence ID" value="TCT26215.1"/>
    <property type="molecule type" value="Genomic_DNA"/>
</dbReference>
<dbReference type="Gene3D" id="3.30.1330.50">
    <property type="entry name" value="2-C-methyl-D-erythritol 2,4-cyclodiphosphate synthase"/>
    <property type="match status" value="1"/>
</dbReference>
<name>A0A4R3NAF2_9GAMM</name>
<feature type="binding site" evidence="9">
    <location>
        <begin position="11"/>
        <end position="13"/>
    </location>
    <ligand>
        <name>4-CDP-2-C-methyl-D-erythritol 2-phosphate</name>
        <dbReference type="ChEBI" id="CHEBI:57919"/>
    </ligand>
</feature>
<proteinExistence type="inferred from homology"/>
<comment type="subunit">
    <text evidence="4 9">Homotrimer.</text>
</comment>
<evidence type="ECO:0000256" key="2">
    <source>
        <dbReference type="ARBA" id="ARBA00004709"/>
    </source>
</evidence>
<feature type="binding site" evidence="9">
    <location>
        <position position="13"/>
    </location>
    <ligand>
        <name>a divalent metal cation</name>
        <dbReference type="ChEBI" id="CHEBI:60240"/>
    </ligand>
</feature>
<feature type="binding site" evidence="9">
    <location>
        <begin position="59"/>
        <end position="61"/>
    </location>
    <ligand>
        <name>4-CDP-2-C-methyl-D-erythritol 2-phosphate</name>
        <dbReference type="ChEBI" id="CHEBI:57919"/>
    </ligand>
</feature>
<dbReference type="Proteomes" id="UP000295414">
    <property type="component" value="Unassembled WGS sequence"/>
</dbReference>
<feature type="site" description="Transition state stabilizer" evidence="9">
    <location>
        <position position="136"/>
    </location>
</feature>
<dbReference type="GO" id="GO:0019288">
    <property type="term" value="P:isopentenyl diphosphate biosynthetic process, methylerythritol 4-phosphate pathway"/>
    <property type="evidence" value="ECO:0007669"/>
    <property type="project" value="UniProtKB-UniRule"/>
</dbReference>
<feature type="binding site" evidence="9">
    <location>
        <position position="142"/>
    </location>
    <ligand>
        <name>4-CDP-2-C-methyl-D-erythritol 2-phosphate</name>
        <dbReference type="ChEBI" id="CHEBI:57919"/>
    </ligand>
</feature>
<feature type="binding site" evidence="9">
    <location>
        <position position="145"/>
    </location>
    <ligand>
        <name>4-CDP-2-C-methyl-D-erythritol 2-phosphate</name>
        <dbReference type="ChEBI" id="CHEBI:57919"/>
    </ligand>
</feature>
<evidence type="ECO:0000256" key="5">
    <source>
        <dbReference type="ARBA" id="ARBA00012579"/>
    </source>
</evidence>
<dbReference type="UniPathway" id="UPA00056">
    <property type="reaction ID" value="UER00095"/>
</dbReference>
<dbReference type="GO" id="GO:0046872">
    <property type="term" value="F:metal ion binding"/>
    <property type="evidence" value="ECO:0007669"/>
    <property type="project" value="UniProtKB-KW"/>
</dbReference>
<comment type="pathway">
    <text evidence="2 9">Isoprenoid biosynthesis; isopentenyl diphosphate biosynthesis via DXP pathway; isopentenyl diphosphate from 1-deoxy-D-xylulose 5-phosphate: step 4/6.</text>
</comment>
<comment type="cofactor">
    <cofactor evidence="9">
        <name>a divalent metal cation</name>
        <dbReference type="ChEBI" id="CHEBI:60240"/>
    </cofactor>
    <text evidence="9">Binds 1 divalent metal cation per subunit.</text>
</comment>
<evidence type="ECO:0000256" key="10">
    <source>
        <dbReference type="RuleBase" id="RU004395"/>
    </source>
</evidence>
<evidence type="ECO:0000256" key="6">
    <source>
        <dbReference type="ARBA" id="ARBA00022723"/>
    </source>
</evidence>
<dbReference type="AlphaFoldDB" id="A0A4R3NAF2"/>